<dbReference type="PRINTS" id="PR00981">
    <property type="entry name" value="TRNASYNTHSER"/>
</dbReference>
<evidence type="ECO:0000313" key="17">
    <source>
        <dbReference type="EMBL" id="CCE85252.1"/>
    </source>
</evidence>
<accession>G8Y3I4</accession>
<sequence>MLDINAFLAEKGGDPQKIKESQRKRGASVELVDEIIEDYKAWTKIRFDLDAVNKNLNGLQKEIGQKFKAKEDASALLAKKDELVAEKKAITEKEQNADTELRFKVNQIGNIVHESVVDSLDEENNELIKTWAPEGVSEVGSTATATGAPAKLSHHEVLLRLDGYDPDRGVKVVGHRGYFLRNHGVFLNQALIQYGLSFLAKHEYTPLQAPVMMNKDIMAKTAQLSQFDEELYKVIDGEDEKYMIATSEQPISAYHSGEWFESPQEQLPVRYAGFSSCFRREAGSHGKDAWGIFRVHAFEKIEQFVLTEPEKSWEEFDRMIGAAEEFYKSLGLPYRVVGIVSGELNNAAAKKYDLEAWFPFQKEYKELVSCSNCTDYQSRNLEIRCGIKQQNQTEKKYVHCLNSTLSATQRALCCILENYQKDDGLVIPEVLRKYIPGEPSFIPFLKDLPKNSTSTKKNKK</sequence>
<dbReference type="PROSITE" id="PS50862">
    <property type="entry name" value="AA_TRNA_LIGASE_II"/>
    <property type="match status" value="1"/>
</dbReference>
<dbReference type="InterPro" id="IPR002317">
    <property type="entry name" value="Ser-tRNA-ligase_type_1"/>
</dbReference>
<feature type="binding site" evidence="14">
    <location>
        <begin position="279"/>
        <end position="281"/>
    </location>
    <ligand>
        <name>ATP</name>
        <dbReference type="ChEBI" id="CHEBI:30616"/>
    </ligand>
</feature>
<dbReference type="NCBIfam" id="TIGR00414">
    <property type="entry name" value="serS"/>
    <property type="match status" value="1"/>
</dbReference>
<evidence type="ECO:0000256" key="4">
    <source>
        <dbReference type="ARBA" id="ARBA00022598"/>
    </source>
</evidence>
<dbReference type="OMA" id="FEETLYC"/>
<dbReference type="Gene3D" id="3.30.930.10">
    <property type="entry name" value="Bira Bifunctional Protein, Domain 2"/>
    <property type="match status" value="1"/>
</dbReference>
<gene>
    <name evidence="17" type="primary">Piso0_004834</name>
    <name evidence="17" type="ORF">GNLVRS01_PISO0M02014g</name>
</gene>
<comment type="subcellular location">
    <subcellularLocation>
        <location evidence="1">Cytoplasm</location>
        <location evidence="1">Cytosol</location>
    </subcellularLocation>
</comment>
<evidence type="ECO:0000256" key="3">
    <source>
        <dbReference type="ARBA" id="ARBA00012840"/>
    </source>
</evidence>
<protein>
    <recommendedName>
        <fullName evidence="12">Serine--tRNA ligase, cytoplasmic</fullName>
        <ecNumber evidence="3">6.1.1.11</ecNumber>
    </recommendedName>
    <alternativeName>
        <fullName evidence="9">Seryl-tRNA synthetase</fullName>
    </alternativeName>
    <alternativeName>
        <fullName evidence="10">Seryl-tRNA(Ser) synthetase</fullName>
    </alternativeName>
</protein>
<dbReference type="AlphaFoldDB" id="G8Y3I4"/>
<dbReference type="InterPro" id="IPR045864">
    <property type="entry name" value="aa-tRNA-synth_II/BPL/LPL"/>
</dbReference>
<dbReference type="OrthoDB" id="10264585at2759"/>
<keyword evidence="8" id="KW-0030">Aminoacyl-tRNA synthetase</keyword>
<evidence type="ECO:0000256" key="15">
    <source>
        <dbReference type="SAM" id="Coils"/>
    </source>
</evidence>
<dbReference type="SUPFAM" id="SSF46589">
    <property type="entry name" value="tRNA-binding arm"/>
    <property type="match status" value="1"/>
</dbReference>
<feature type="coiled-coil region" evidence="15">
    <location>
        <begin position="73"/>
        <end position="100"/>
    </location>
</feature>
<dbReference type="UniPathway" id="UPA00906">
    <property type="reaction ID" value="UER00895"/>
</dbReference>
<feature type="domain" description="Aminoacyl-transfer RNA synthetases class-II family profile" evidence="16">
    <location>
        <begin position="153"/>
        <end position="428"/>
    </location>
</feature>
<dbReference type="Pfam" id="PF02403">
    <property type="entry name" value="Seryl_tRNA_N"/>
    <property type="match status" value="1"/>
</dbReference>
<name>G8Y3I4_PICSO</name>
<evidence type="ECO:0000256" key="11">
    <source>
        <dbReference type="ARBA" id="ARBA00058708"/>
    </source>
</evidence>
<dbReference type="EMBL" id="FO082047">
    <property type="protein sequence ID" value="CCE85252.1"/>
    <property type="molecule type" value="Genomic_DNA"/>
</dbReference>
<keyword evidence="6 14" id="KW-0067">ATP-binding</keyword>
<comment type="function">
    <text evidence="11">Catalyzes the attachment of serine to tRNA(Ser) in a two-step reaction: serine is first activated by ATP to form Ser-AMP and then transferred to the acceptor end of tRNA(Ser).</text>
</comment>
<evidence type="ECO:0000256" key="2">
    <source>
        <dbReference type="ARBA" id="ARBA00010728"/>
    </source>
</evidence>
<organism evidence="17 18">
    <name type="scientific">Pichia sorbitophila (strain ATCC MYA-4447 / BCRC 22081 / CBS 7064 / NBRC 10061 / NRRL Y-12695)</name>
    <name type="common">Hybrid yeast</name>
    <dbReference type="NCBI Taxonomy" id="559304"/>
    <lineage>
        <taxon>Eukaryota</taxon>
        <taxon>Fungi</taxon>
        <taxon>Dikarya</taxon>
        <taxon>Ascomycota</taxon>
        <taxon>Saccharomycotina</taxon>
        <taxon>Pichiomycetes</taxon>
        <taxon>Debaryomycetaceae</taxon>
        <taxon>Millerozyma</taxon>
    </lineage>
</organism>
<keyword evidence="4" id="KW-0436">Ligase</keyword>
<dbReference type="InterPro" id="IPR002314">
    <property type="entry name" value="aa-tRNA-synt_IIb"/>
</dbReference>
<feature type="binding site" evidence="14">
    <location>
        <begin position="366"/>
        <end position="369"/>
    </location>
    <ligand>
        <name>ATP</name>
        <dbReference type="ChEBI" id="CHEBI:30616"/>
    </ligand>
</feature>
<feature type="binding site" evidence="13">
    <location>
        <position position="279"/>
    </location>
    <ligand>
        <name>L-serine</name>
        <dbReference type="ChEBI" id="CHEBI:33384"/>
    </ligand>
</feature>
<evidence type="ECO:0000256" key="5">
    <source>
        <dbReference type="ARBA" id="ARBA00022741"/>
    </source>
</evidence>
<keyword evidence="5" id="KW-0547">Nucleotide-binding</keyword>
<keyword evidence="15" id="KW-0175">Coiled coil</keyword>
<dbReference type="Pfam" id="PF00587">
    <property type="entry name" value="tRNA-synt_2b"/>
    <property type="match status" value="1"/>
</dbReference>
<dbReference type="EC" id="6.1.1.11" evidence="3"/>
<evidence type="ECO:0000256" key="1">
    <source>
        <dbReference type="ARBA" id="ARBA00004514"/>
    </source>
</evidence>
<dbReference type="InterPro" id="IPR015866">
    <property type="entry name" value="Ser-tRNA-synth_1_N"/>
</dbReference>
<dbReference type="FunCoup" id="G8Y3I4">
    <property type="interactions" value="1329"/>
</dbReference>
<dbReference type="Proteomes" id="UP000005222">
    <property type="component" value="Chromosome M"/>
</dbReference>
<dbReference type="GO" id="GO:0005829">
    <property type="term" value="C:cytosol"/>
    <property type="evidence" value="ECO:0007669"/>
    <property type="project" value="UniProtKB-SubCell"/>
</dbReference>
<feature type="site" description="Important for serine binding" evidence="13">
    <location>
        <position position="404"/>
    </location>
</feature>
<dbReference type="InterPro" id="IPR006195">
    <property type="entry name" value="aa-tRNA-synth_II"/>
</dbReference>
<dbReference type="InterPro" id="IPR042103">
    <property type="entry name" value="SerRS_1_N_sf"/>
</dbReference>
<evidence type="ECO:0000313" key="18">
    <source>
        <dbReference type="Proteomes" id="UP000005222"/>
    </source>
</evidence>
<dbReference type="FunFam" id="1.10.287.40:FF:000003">
    <property type="entry name" value="Serine--tRNA ligase cytoplasmic"/>
    <property type="match status" value="1"/>
</dbReference>
<dbReference type="InterPro" id="IPR010978">
    <property type="entry name" value="tRNA-bd_arm"/>
</dbReference>
<dbReference type="PANTHER" id="PTHR11778">
    <property type="entry name" value="SERYL-TRNA SYNTHETASE"/>
    <property type="match status" value="1"/>
</dbReference>
<dbReference type="HOGENOM" id="CLU_023797_0_2_1"/>
<feature type="binding site" evidence="14">
    <location>
        <begin position="295"/>
        <end position="298"/>
    </location>
    <ligand>
        <name>ATP</name>
        <dbReference type="ChEBI" id="CHEBI:30616"/>
    </ligand>
</feature>
<feature type="binding site" evidence="13">
    <location>
        <position position="402"/>
    </location>
    <ligand>
        <name>L-serine</name>
        <dbReference type="ChEBI" id="CHEBI:33384"/>
    </ligand>
</feature>
<evidence type="ECO:0000256" key="9">
    <source>
        <dbReference type="ARBA" id="ARBA00031113"/>
    </source>
</evidence>
<evidence type="ECO:0000256" key="14">
    <source>
        <dbReference type="PIRSR" id="PIRSR001529-2"/>
    </source>
</evidence>
<dbReference type="PIRSF" id="PIRSF001529">
    <property type="entry name" value="Ser-tRNA-synth_IIa"/>
    <property type="match status" value="1"/>
</dbReference>
<dbReference type="STRING" id="559304.G8Y3I4"/>
<comment type="similarity">
    <text evidence="2">Belongs to the class-II aminoacyl-tRNA synthetase family. Type-1 seryl-tRNA synthetase subfamily.</text>
</comment>
<feature type="binding site" evidence="13">
    <location>
        <position position="246"/>
    </location>
    <ligand>
        <name>L-serine</name>
        <dbReference type="ChEBI" id="CHEBI:33384"/>
    </ligand>
</feature>
<dbReference type="eggNOG" id="KOG2509">
    <property type="taxonomic scope" value="Eukaryota"/>
</dbReference>
<evidence type="ECO:0000256" key="13">
    <source>
        <dbReference type="PIRSR" id="PIRSR001529-1"/>
    </source>
</evidence>
<evidence type="ECO:0000256" key="12">
    <source>
        <dbReference type="ARBA" id="ARBA00074532"/>
    </source>
</evidence>
<keyword evidence="18" id="KW-1185">Reference proteome</keyword>
<dbReference type="InParanoid" id="G8Y3I4"/>
<dbReference type="GO" id="GO:0005524">
    <property type="term" value="F:ATP binding"/>
    <property type="evidence" value="ECO:0007669"/>
    <property type="project" value="UniProtKB-KW"/>
</dbReference>
<dbReference type="InterPro" id="IPR033729">
    <property type="entry name" value="SerRS_core"/>
</dbReference>
<dbReference type="GO" id="GO:0006434">
    <property type="term" value="P:seryl-tRNA aminoacylation"/>
    <property type="evidence" value="ECO:0007669"/>
    <property type="project" value="InterPro"/>
</dbReference>
<dbReference type="FunFam" id="3.30.930.10:FF:000026">
    <property type="entry name" value="Seryl-tRNA synthetase, cytoplasmic"/>
    <property type="match status" value="1"/>
</dbReference>
<dbReference type="CDD" id="cd00770">
    <property type="entry name" value="SerRS_core"/>
    <property type="match status" value="1"/>
</dbReference>
<proteinExistence type="inferred from homology"/>
<evidence type="ECO:0000256" key="10">
    <source>
        <dbReference type="ARBA" id="ARBA00034892"/>
    </source>
</evidence>
<keyword evidence="7" id="KW-0648">Protein biosynthesis</keyword>
<evidence type="ECO:0000256" key="7">
    <source>
        <dbReference type="ARBA" id="ARBA00022917"/>
    </source>
</evidence>
<evidence type="ECO:0000256" key="6">
    <source>
        <dbReference type="ARBA" id="ARBA00022840"/>
    </source>
</evidence>
<evidence type="ECO:0000256" key="8">
    <source>
        <dbReference type="ARBA" id="ARBA00023146"/>
    </source>
</evidence>
<dbReference type="Gene3D" id="1.10.287.40">
    <property type="entry name" value="Serine-tRNA synthetase, tRNA binding domain"/>
    <property type="match status" value="1"/>
</dbReference>
<reference evidence="17 18" key="1">
    <citation type="journal article" date="2012" name="G3 (Bethesda)">
        <title>Pichia sorbitophila, an interspecies yeast hybrid reveals early steps of genome resolution following polyploidization.</title>
        <authorList>
            <person name="Leh Louis V."/>
            <person name="Despons L."/>
            <person name="Friedrich A."/>
            <person name="Martin T."/>
            <person name="Durrens P."/>
            <person name="Casaregola S."/>
            <person name="Neuveglise C."/>
            <person name="Fairhead C."/>
            <person name="Marck C."/>
            <person name="Cruz J.A."/>
            <person name="Straub M.L."/>
            <person name="Kugler V."/>
            <person name="Sacerdot C."/>
            <person name="Uzunov Z."/>
            <person name="Thierry A."/>
            <person name="Weiss S."/>
            <person name="Bleykasten C."/>
            <person name="De Montigny J."/>
            <person name="Jacques N."/>
            <person name="Jung P."/>
            <person name="Lemaire M."/>
            <person name="Mallet S."/>
            <person name="Morel G."/>
            <person name="Richard G.F."/>
            <person name="Sarkar A."/>
            <person name="Savel G."/>
            <person name="Schacherer J."/>
            <person name="Seret M.L."/>
            <person name="Talla E."/>
            <person name="Samson G."/>
            <person name="Jubin C."/>
            <person name="Poulain J."/>
            <person name="Vacherie B."/>
            <person name="Barbe V."/>
            <person name="Pelletier E."/>
            <person name="Sherman D.J."/>
            <person name="Westhof E."/>
            <person name="Weissenbach J."/>
            <person name="Baret P.V."/>
            <person name="Wincker P."/>
            <person name="Gaillardin C."/>
            <person name="Dujon B."/>
            <person name="Souciet J.L."/>
        </authorList>
    </citation>
    <scope>NUCLEOTIDE SEQUENCE [LARGE SCALE GENOMIC DNA]</scope>
    <source>
        <strain evidence="18">ATCC MYA-4447 / BCRC 22081 / CBS 7064 / NBRC 10061 / NRRL Y-12695</strain>
    </source>
</reference>
<dbReference type="SUPFAM" id="SSF55681">
    <property type="entry name" value="Class II aaRS and biotin synthetases"/>
    <property type="match status" value="1"/>
</dbReference>
<dbReference type="GO" id="GO:0004828">
    <property type="term" value="F:serine-tRNA ligase activity"/>
    <property type="evidence" value="ECO:0007669"/>
    <property type="project" value="UniProtKB-EC"/>
</dbReference>
<feature type="binding site" evidence="13">
    <location>
        <position position="302"/>
    </location>
    <ligand>
        <name>L-serine</name>
        <dbReference type="ChEBI" id="CHEBI:33384"/>
    </ligand>
</feature>
<evidence type="ECO:0000259" key="16">
    <source>
        <dbReference type="PROSITE" id="PS50862"/>
    </source>
</evidence>